<protein>
    <submittedName>
        <fullName evidence="2">Transglutaminase family protein</fullName>
    </submittedName>
</protein>
<dbReference type="Gene3D" id="3.10.620.30">
    <property type="match status" value="1"/>
</dbReference>
<sequence length="242" mass="26152">MSPAADPWLVETRQLDLSDPKLRITAQKLTQARQSLPARAAAIQAFVRGLPFSASADGHSVRASEVLRRGSGDCHSKGVLFTALCRAAGLPARLVFVDVRPRFLAGILDRGPAVLPHAVGQVLLPDGWHSTDGYVVDPVLFAHAKHLLHDHGLDSGWGIVQEAAGAWDGQGDCLQQFRAGDVVDHHGAWHEPAAFHATRPAGTRGWLGRLQYAIATRLVNLRVARVRQSRFPLPLPPMAAQP</sequence>
<evidence type="ECO:0000313" key="2">
    <source>
        <dbReference type="EMBL" id="TWO64444.1"/>
    </source>
</evidence>
<dbReference type="SUPFAM" id="SSF54001">
    <property type="entry name" value="Cysteine proteinases"/>
    <property type="match status" value="1"/>
</dbReference>
<dbReference type="EMBL" id="VOBQ01000031">
    <property type="protein sequence ID" value="TWO64444.1"/>
    <property type="molecule type" value="Genomic_DNA"/>
</dbReference>
<feature type="domain" description="Transglutaminase-like" evidence="1">
    <location>
        <begin position="25"/>
        <end position="132"/>
    </location>
</feature>
<evidence type="ECO:0000313" key="3">
    <source>
        <dbReference type="Proteomes" id="UP000318199"/>
    </source>
</evidence>
<accession>A0A562ZDJ6</accession>
<dbReference type="AlphaFoldDB" id="A0A562ZDJ6"/>
<dbReference type="Pfam" id="PF01841">
    <property type="entry name" value="Transglut_core"/>
    <property type="match status" value="1"/>
</dbReference>
<dbReference type="InterPro" id="IPR002931">
    <property type="entry name" value="Transglutaminase-like"/>
</dbReference>
<dbReference type="PANTHER" id="PTHR33490:SF3">
    <property type="entry name" value="CONSERVED INTEGRAL MEMBRANE PROTEIN"/>
    <property type="match status" value="1"/>
</dbReference>
<dbReference type="RefSeq" id="WP_145897238.1">
    <property type="nucleotide sequence ID" value="NZ_VOBQ01000031.1"/>
</dbReference>
<dbReference type="PANTHER" id="PTHR33490">
    <property type="entry name" value="BLR5614 PROTEIN-RELATED"/>
    <property type="match status" value="1"/>
</dbReference>
<evidence type="ECO:0000259" key="1">
    <source>
        <dbReference type="Pfam" id="PF01841"/>
    </source>
</evidence>
<organism evidence="2 3">
    <name type="scientific">Caenimonas sedimenti</name>
    <dbReference type="NCBI Taxonomy" id="2596921"/>
    <lineage>
        <taxon>Bacteria</taxon>
        <taxon>Pseudomonadati</taxon>
        <taxon>Pseudomonadota</taxon>
        <taxon>Betaproteobacteria</taxon>
        <taxon>Burkholderiales</taxon>
        <taxon>Comamonadaceae</taxon>
        <taxon>Caenimonas</taxon>
    </lineage>
</organism>
<gene>
    <name evidence="2" type="ORF">FN976_27935</name>
</gene>
<keyword evidence="3" id="KW-1185">Reference proteome</keyword>
<dbReference type="InterPro" id="IPR038765">
    <property type="entry name" value="Papain-like_cys_pep_sf"/>
</dbReference>
<reference evidence="2 3" key="1">
    <citation type="submission" date="2019-07" db="EMBL/GenBank/DDBJ databases">
        <title>Caenimonas sedimenti sp. nov., isolated from activated sludge.</title>
        <authorList>
            <person name="Xu J."/>
        </authorList>
    </citation>
    <scope>NUCLEOTIDE SEQUENCE [LARGE SCALE GENOMIC DNA]</scope>
    <source>
        <strain evidence="2 3">HX-9-20</strain>
    </source>
</reference>
<proteinExistence type="predicted"/>
<dbReference type="Proteomes" id="UP000318199">
    <property type="component" value="Unassembled WGS sequence"/>
</dbReference>
<dbReference type="OrthoDB" id="8901275at2"/>
<comment type="caution">
    <text evidence="2">The sequence shown here is derived from an EMBL/GenBank/DDBJ whole genome shotgun (WGS) entry which is preliminary data.</text>
</comment>
<name>A0A562ZDJ6_9BURK</name>